<proteinExistence type="inferred from homology"/>
<evidence type="ECO:0000313" key="11">
    <source>
        <dbReference type="EMBL" id="MBD1399830.1"/>
    </source>
</evidence>
<evidence type="ECO:0000256" key="2">
    <source>
        <dbReference type="ARBA" id="ARBA00005417"/>
    </source>
</evidence>
<comment type="caution">
    <text evidence="11">The sequence shown here is derived from an EMBL/GenBank/DDBJ whole genome shotgun (WGS) entry which is preliminary data.</text>
</comment>
<dbReference type="NCBIfam" id="TIGR01166">
    <property type="entry name" value="cbiO"/>
    <property type="match status" value="1"/>
</dbReference>
<dbReference type="PANTHER" id="PTHR43553">
    <property type="entry name" value="HEAVY METAL TRANSPORTER"/>
    <property type="match status" value="1"/>
</dbReference>
<comment type="similarity">
    <text evidence="2 9">Belongs to the ABC transporter superfamily.</text>
</comment>
<evidence type="ECO:0000256" key="8">
    <source>
        <dbReference type="ARBA" id="ARBA00023136"/>
    </source>
</evidence>
<dbReference type="GO" id="GO:0006824">
    <property type="term" value="P:cobalt ion transport"/>
    <property type="evidence" value="ECO:0007669"/>
    <property type="project" value="InterPro"/>
</dbReference>
<dbReference type="CDD" id="cd03225">
    <property type="entry name" value="ABC_cobalt_CbiO_domain1"/>
    <property type="match status" value="1"/>
</dbReference>
<keyword evidence="4 9" id="KW-1003">Cell membrane</keyword>
<dbReference type="GO" id="GO:0016887">
    <property type="term" value="F:ATP hydrolysis activity"/>
    <property type="evidence" value="ECO:0007669"/>
    <property type="project" value="InterPro"/>
</dbReference>
<accession>A0A8J6QU14</accession>
<dbReference type="InterPro" id="IPR050095">
    <property type="entry name" value="ECF_ABC_transporter_ATP-bd"/>
</dbReference>
<keyword evidence="6 9" id="KW-0067">ATP-binding</keyword>
<dbReference type="PANTHER" id="PTHR43553:SF24">
    <property type="entry name" value="ENERGY-COUPLING FACTOR TRANSPORTER ATP-BINDING PROTEIN ECFA1"/>
    <property type="match status" value="1"/>
</dbReference>
<dbReference type="GO" id="GO:0005524">
    <property type="term" value="F:ATP binding"/>
    <property type="evidence" value="ECO:0007669"/>
    <property type="project" value="UniProtKB-UniRule"/>
</dbReference>
<dbReference type="SMART" id="SM00382">
    <property type="entry name" value="AAA"/>
    <property type="match status" value="1"/>
</dbReference>
<dbReference type="InterPro" id="IPR017871">
    <property type="entry name" value="ABC_transporter-like_CS"/>
</dbReference>
<dbReference type="GO" id="GO:0042626">
    <property type="term" value="F:ATPase-coupled transmembrane transporter activity"/>
    <property type="evidence" value="ECO:0007669"/>
    <property type="project" value="TreeGrafter"/>
</dbReference>
<dbReference type="InterPro" id="IPR003439">
    <property type="entry name" value="ABC_transporter-like_ATP-bd"/>
</dbReference>
<dbReference type="InterPro" id="IPR027417">
    <property type="entry name" value="P-loop_NTPase"/>
</dbReference>
<evidence type="ECO:0000256" key="7">
    <source>
        <dbReference type="ARBA" id="ARBA00022967"/>
    </source>
</evidence>
<comment type="function">
    <text evidence="9">Part of an ABC transporter complex. Responsible for energy coupling to the transport system.</text>
</comment>
<evidence type="ECO:0000313" key="12">
    <source>
        <dbReference type="Proteomes" id="UP000632828"/>
    </source>
</evidence>
<dbReference type="AlphaFoldDB" id="A0A8J6QU14"/>
<keyword evidence="7" id="KW-1278">Translocase</keyword>
<dbReference type="Pfam" id="PF00005">
    <property type="entry name" value="ABC_tran"/>
    <property type="match status" value="1"/>
</dbReference>
<feature type="domain" description="ABC transporter" evidence="10">
    <location>
        <begin position="6"/>
        <end position="241"/>
    </location>
</feature>
<organism evidence="11 12">
    <name type="scientific">Pelovirga terrestris</name>
    <dbReference type="NCBI Taxonomy" id="2771352"/>
    <lineage>
        <taxon>Bacteria</taxon>
        <taxon>Pseudomonadati</taxon>
        <taxon>Thermodesulfobacteriota</taxon>
        <taxon>Desulfuromonadia</taxon>
        <taxon>Geobacterales</taxon>
        <taxon>Geobacteraceae</taxon>
        <taxon>Pelovirga</taxon>
    </lineage>
</organism>
<sequence length="276" mass="30371">MTGAILEFQAVHYRYPDGSKGLDDCTLMIAEGERTAILGANGAGKTTLLLHTNGLLRPQQGEVRYDDRLLSYRRAELIRLRTDIGMVFQNPDSQLFSASVREDVAFGPLNLGLSADEVGHRVDRALAAVHLNDCAHKPVQHLSFGQKKRVCLAGVLAMHPRVLILDEPMAGLDPAMQREFLSLLDELHASGLSVLLATHDLDFAYQWSDTMVIMDAGKCVARIATDTLSAQQEVLTRFGLGIPQVMQVWNALGSAEDTPPRSVEDLCRYIVDNGYK</sequence>
<evidence type="ECO:0000256" key="3">
    <source>
        <dbReference type="ARBA" id="ARBA00022448"/>
    </source>
</evidence>
<dbReference type="PROSITE" id="PS00211">
    <property type="entry name" value="ABC_TRANSPORTER_1"/>
    <property type="match status" value="1"/>
</dbReference>
<dbReference type="EMBL" id="JACWUN010000003">
    <property type="protein sequence ID" value="MBD1399830.1"/>
    <property type="molecule type" value="Genomic_DNA"/>
</dbReference>
<evidence type="ECO:0000256" key="1">
    <source>
        <dbReference type="ARBA" id="ARBA00004202"/>
    </source>
</evidence>
<evidence type="ECO:0000256" key="4">
    <source>
        <dbReference type="ARBA" id="ARBA00022475"/>
    </source>
</evidence>
<evidence type="ECO:0000259" key="10">
    <source>
        <dbReference type="PROSITE" id="PS50893"/>
    </source>
</evidence>
<name>A0A8J6QU14_9BACT</name>
<dbReference type="RefSeq" id="WP_191154096.1">
    <property type="nucleotide sequence ID" value="NZ_JACWUN010000003.1"/>
</dbReference>
<dbReference type="SUPFAM" id="SSF52540">
    <property type="entry name" value="P-loop containing nucleoside triphosphate hydrolases"/>
    <property type="match status" value="1"/>
</dbReference>
<dbReference type="FunFam" id="3.40.50.300:FF:000224">
    <property type="entry name" value="Energy-coupling factor transporter ATP-binding protein EcfA"/>
    <property type="match status" value="1"/>
</dbReference>
<evidence type="ECO:0000256" key="6">
    <source>
        <dbReference type="ARBA" id="ARBA00022840"/>
    </source>
</evidence>
<protein>
    <recommendedName>
        <fullName evidence="9">ABC transporter ATP-binding protein</fullName>
    </recommendedName>
</protein>
<reference evidence="11" key="1">
    <citation type="submission" date="2020-09" db="EMBL/GenBank/DDBJ databases">
        <title>Pelobacter alkaliphilus sp. nov., a novel anaerobic arsenate-reducing bacterium from terrestrial mud volcano.</title>
        <authorList>
            <person name="Khomyakova M.A."/>
            <person name="Merkel A.Y."/>
            <person name="Slobodkin A.I."/>
        </authorList>
    </citation>
    <scope>NUCLEOTIDE SEQUENCE</scope>
    <source>
        <strain evidence="11">M08fum</strain>
    </source>
</reference>
<evidence type="ECO:0000256" key="9">
    <source>
        <dbReference type="RuleBase" id="RU364103"/>
    </source>
</evidence>
<dbReference type="GO" id="GO:0043190">
    <property type="term" value="C:ATP-binding cassette (ABC) transporter complex"/>
    <property type="evidence" value="ECO:0007669"/>
    <property type="project" value="TreeGrafter"/>
</dbReference>
<evidence type="ECO:0000256" key="5">
    <source>
        <dbReference type="ARBA" id="ARBA00022741"/>
    </source>
</evidence>
<dbReference type="Proteomes" id="UP000632828">
    <property type="component" value="Unassembled WGS sequence"/>
</dbReference>
<keyword evidence="12" id="KW-1185">Reference proteome</keyword>
<keyword evidence="5 9" id="KW-0547">Nucleotide-binding</keyword>
<dbReference type="PROSITE" id="PS50893">
    <property type="entry name" value="ABC_TRANSPORTER_2"/>
    <property type="match status" value="1"/>
</dbReference>
<dbReference type="InterPro" id="IPR005876">
    <property type="entry name" value="Co_trans_ATP-bd"/>
</dbReference>
<dbReference type="Gene3D" id="3.40.50.300">
    <property type="entry name" value="P-loop containing nucleotide triphosphate hydrolases"/>
    <property type="match status" value="1"/>
</dbReference>
<comment type="subcellular location">
    <subcellularLocation>
        <location evidence="1 9">Cell membrane</location>
        <topology evidence="1 9">Peripheral membrane protein</topology>
    </subcellularLocation>
</comment>
<keyword evidence="3 9" id="KW-0813">Transport</keyword>
<dbReference type="InterPro" id="IPR003593">
    <property type="entry name" value="AAA+_ATPase"/>
</dbReference>
<gene>
    <name evidence="11" type="ORF">ICT70_04020</name>
</gene>
<keyword evidence="8 9" id="KW-0472">Membrane</keyword>
<dbReference type="InterPro" id="IPR015856">
    <property type="entry name" value="ABC_transpr_CbiO/EcfA_su"/>
</dbReference>